<feature type="compositionally biased region" description="Gly residues" evidence="1">
    <location>
        <begin position="22"/>
        <end position="37"/>
    </location>
</feature>
<dbReference type="KEGG" id="ksn:90829943"/>
<dbReference type="EMBL" id="CP144055">
    <property type="protein sequence ID" value="WWD18387.1"/>
    <property type="molecule type" value="Genomic_DNA"/>
</dbReference>
<dbReference type="Proteomes" id="UP000322225">
    <property type="component" value="Chromosome 5"/>
</dbReference>
<dbReference type="RefSeq" id="XP_065823275.1">
    <property type="nucleotide sequence ID" value="XM_065967203.1"/>
</dbReference>
<reference evidence="2" key="1">
    <citation type="submission" date="2017-08" db="EMBL/GenBank/DDBJ databases">
        <authorList>
            <person name="Cuomo C."/>
            <person name="Billmyre B."/>
            <person name="Heitman J."/>
        </authorList>
    </citation>
    <scope>NUCLEOTIDE SEQUENCE</scope>
    <source>
        <strain evidence="2">CBS 12478</strain>
    </source>
</reference>
<reference evidence="2" key="2">
    <citation type="submission" date="2024-01" db="EMBL/GenBank/DDBJ databases">
        <title>Comparative genomics of Cryptococcus and Kwoniella reveals pathogenesis evolution and contrasting modes of karyotype evolution via chromosome fusion or intercentromeric recombination.</title>
        <authorList>
            <person name="Coelho M.A."/>
            <person name="David-Palma M."/>
            <person name="Shea T."/>
            <person name="Bowers K."/>
            <person name="McGinley-Smith S."/>
            <person name="Mohammad A.W."/>
            <person name="Gnirke A."/>
            <person name="Yurkov A.M."/>
            <person name="Nowrousian M."/>
            <person name="Sun S."/>
            <person name="Cuomo C.A."/>
            <person name="Heitman J."/>
        </authorList>
    </citation>
    <scope>NUCLEOTIDE SEQUENCE</scope>
    <source>
        <strain evidence="2">CBS 12478</strain>
    </source>
</reference>
<evidence type="ECO:0000313" key="3">
    <source>
        <dbReference type="Proteomes" id="UP000322225"/>
    </source>
</evidence>
<organism evidence="2 3">
    <name type="scientific">Kwoniella shandongensis</name>
    <dbReference type="NCBI Taxonomy" id="1734106"/>
    <lineage>
        <taxon>Eukaryota</taxon>
        <taxon>Fungi</taxon>
        <taxon>Dikarya</taxon>
        <taxon>Basidiomycota</taxon>
        <taxon>Agaricomycotina</taxon>
        <taxon>Tremellomycetes</taxon>
        <taxon>Tremellales</taxon>
        <taxon>Cryptococcaceae</taxon>
        <taxon>Kwoniella</taxon>
    </lineage>
</organism>
<dbReference type="AlphaFoldDB" id="A0AAJ8MWX5"/>
<dbReference type="GeneID" id="90829943"/>
<evidence type="ECO:0000313" key="2">
    <source>
        <dbReference type="EMBL" id="WWD18387.1"/>
    </source>
</evidence>
<sequence>MSLFKRKQSKEKDTDGQPQSQAGGGGGHHHGIGIGLHGHGHHGPPHPNGPAVGGSPPITTIQLEDGVFSALQHSPLASCPIPSWLPRDPDVI</sequence>
<proteinExistence type="predicted"/>
<gene>
    <name evidence="2" type="ORF">CI109_102837</name>
</gene>
<protein>
    <submittedName>
        <fullName evidence="2">Uncharacterized protein</fullName>
    </submittedName>
</protein>
<evidence type="ECO:0000256" key="1">
    <source>
        <dbReference type="SAM" id="MobiDB-lite"/>
    </source>
</evidence>
<name>A0AAJ8MWX5_9TREE</name>
<accession>A0AAJ8MWX5</accession>
<keyword evidence="3" id="KW-1185">Reference proteome</keyword>
<feature type="region of interest" description="Disordered" evidence="1">
    <location>
        <begin position="1"/>
        <end position="60"/>
    </location>
</feature>